<name>A0A5R8KI00_9BACT</name>
<dbReference type="Proteomes" id="UP000306196">
    <property type="component" value="Unassembled WGS sequence"/>
</dbReference>
<feature type="transmembrane region" description="Helical" evidence="1">
    <location>
        <begin position="67"/>
        <end position="89"/>
    </location>
</feature>
<comment type="caution">
    <text evidence="2">The sequence shown here is derived from an EMBL/GenBank/DDBJ whole genome shotgun (WGS) entry which is preliminary data.</text>
</comment>
<keyword evidence="1" id="KW-0812">Transmembrane</keyword>
<proteinExistence type="predicted"/>
<dbReference type="OrthoDB" id="9813525at2"/>
<feature type="transmembrane region" description="Helical" evidence="1">
    <location>
        <begin position="12"/>
        <end position="33"/>
    </location>
</feature>
<keyword evidence="3" id="KW-1185">Reference proteome</keyword>
<evidence type="ECO:0000313" key="2">
    <source>
        <dbReference type="EMBL" id="TLD71861.1"/>
    </source>
</evidence>
<keyword evidence="1" id="KW-0472">Membrane</keyword>
<dbReference type="RefSeq" id="WP_138084865.1">
    <property type="nucleotide sequence ID" value="NZ_VAUV01000003.1"/>
</dbReference>
<dbReference type="EMBL" id="VAUV01000003">
    <property type="protein sequence ID" value="TLD71861.1"/>
    <property type="molecule type" value="Genomic_DNA"/>
</dbReference>
<organism evidence="2 3">
    <name type="scientific">Phragmitibacter flavus</name>
    <dbReference type="NCBI Taxonomy" id="2576071"/>
    <lineage>
        <taxon>Bacteria</taxon>
        <taxon>Pseudomonadati</taxon>
        <taxon>Verrucomicrobiota</taxon>
        <taxon>Verrucomicrobiia</taxon>
        <taxon>Verrucomicrobiales</taxon>
        <taxon>Verrucomicrobiaceae</taxon>
        <taxon>Phragmitibacter</taxon>
    </lineage>
</organism>
<dbReference type="AlphaFoldDB" id="A0A5R8KI00"/>
<dbReference type="Pfam" id="PF11026">
    <property type="entry name" value="DUF2721"/>
    <property type="match status" value="1"/>
</dbReference>
<feature type="transmembrane region" description="Helical" evidence="1">
    <location>
        <begin position="95"/>
        <end position="122"/>
    </location>
</feature>
<evidence type="ECO:0000313" key="3">
    <source>
        <dbReference type="Proteomes" id="UP000306196"/>
    </source>
</evidence>
<dbReference type="InterPro" id="IPR021279">
    <property type="entry name" value="DUF2721"/>
</dbReference>
<protein>
    <submittedName>
        <fullName evidence="2">DUF2721 domain-containing protein</fullName>
    </submittedName>
</protein>
<sequence length="134" mass="14852">MEIDLTTPSLLFPAISLLLLAYTNRFLGLATVVRSLHSSFKTSADPVYIGQIHNLRKRIKLIRNMQILGVLSIFFCTGSMFCLFMGWLIAGQLIFAGSLVLMLLSLAVSLWEIAISVGALNLQLQDIEAHQKQS</sequence>
<reference evidence="2 3" key="1">
    <citation type="submission" date="2019-05" db="EMBL/GenBank/DDBJ databases">
        <title>Verrucobacter flavum gen. nov., sp. nov. a new member of the family Verrucomicrobiaceae.</title>
        <authorList>
            <person name="Szuroczki S."/>
            <person name="Abbaszade G."/>
            <person name="Szabo A."/>
            <person name="Felfoldi T."/>
            <person name="Schumann P."/>
            <person name="Boka K."/>
            <person name="Keki Z."/>
            <person name="Toumi M."/>
            <person name="Toth E."/>
        </authorList>
    </citation>
    <scope>NUCLEOTIDE SEQUENCE [LARGE SCALE GENOMIC DNA]</scope>
    <source>
        <strain evidence="2 3">MG-N-17</strain>
    </source>
</reference>
<keyword evidence="1" id="KW-1133">Transmembrane helix</keyword>
<accession>A0A5R8KI00</accession>
<evidence type="ECO:0000256" key="1">
    <source>
        <dbReference type="SAM" id="Phobius"/>
    </source>
</evidence>
<gene>
    <name evidence="2" type="ORF">FEM03_03805</name>
</gene>